<dbReference type="Gene3D" id="3.40.50.300">
    <property type="entry name" value="P-loop containing nucleotide triphosphate hydrolases"/>
    <property type="match status" value="1"/>
</dbReference>
<keyword evidence="1" id="KW-0433">Leucine-rich repeat</keyword>
<evidence type="ECO:0000256" key="3">
    <source>
        <dbReference type="ARBA" id="ARBA00022741"/>
    </source>
</evidence>
<dbReference type="GO" id="GO:0043531">
    <property type="term" value="F:ADP binding"/>
    <property type="evidence" value="ECO:0007669"/>
    <property type="project" value="InterPro"/>
</dbReference>
<evidence type="ECO:0000259" key="7">
    <source>
        <dbReference type="Pfam" id="PF18052"/>
    </source>
</evidence>
<dbReference type="SUPFAM" id="SSF52540">
    <property type="entry name" value="P-loop containing nucleoside triphosphate hydrolases"/>
    <property type="match status" value="1"/>
</dbReference>
<evidence type="ECO:0000313" key="10">
    <source>
        <dbReference type="EMBL" id="PRQ21241.1"/>
    </source>
</evidence>
<dbReference type="InterPro" id="IPR002182">
    <property type="entry name" value="NB-ARC"/>
</dbReference>
<dbReference type="FunFam" id="3.40.50.300:FF:001091">
    <property type="entry name" value="Probable disease resistance protein At1g61300"/>
    <property type="match status" value="1"/>
</dbReference>
<dbReference type="Proteomes" id="UP000238479">
    <property type="component" value="Chromosome 7"/>
</dbReference>
<feature type="domain" description="Disease resistance N-terminal" evidence="7">
    <location>
        <begin position="6"/>
        <end position="97"/>
    </location>
</feature>
<dbReference type="Gene3D" id="3.80.10.10">
    <property type="entry name" value="Ribonuclease Inhibitor"/>
    <property type="match status" value="4"/>
</dbReference>
<dbReference type="GO" id="GO:0016787">
    <property type="term" value="F:hydrolase activity"/>
    <property type="evidence" value="ECO:0007669"/>
    <property type="project" value="UniProtKB-KW"/>
</dbReference>
<name>A0A2P6PH33_ROSCH</name>
<dbReference type="Gene3D" id="1.10.10.10">
    <property type="entry name" value="Winged helix-like DNA-binding domain superfamily/Winged helix DNA-binding domain"/>
    <property type="match status" value="1"/>
</dbReference>
<evidence type="ECO:0000256" key="1">
    <source>
        <dbReference type="ARBA" id="ARBA00022614"/>
    </source>
</evidence>
<dbReference type="OrthoDB" id="37484at2759"/>
<keyword evidence="4" id="KW-0611">Plant defense</keyword>
<dbReference type="InterPro" id="IPR056789">
    <property type="entry name" value="LRR_R13L1-DRL21"/>
</dbReference>
<gene>
    <name evidence="10" type="ORF">RchiOBHm_Chr7g0237021</name>
</gene>
<dbReference type="Gene3D" id="1.20.5.4130">
    <property type="match status" value="1"/>
</dbReference>
<evidence type="ECO:0000259" key="6">
    <source>
        <dbReference type="Pfam" id="PF00931"/>
    </source>
</evidence>
<dbReference type="GO" id="GO:0005524">
    <property type="term" value="F:ATP binding"/>
    <property type="evidence" value="ECO:0007669"/>
    <property type="project" value="UniProtKB-KW"/>
</dbReference>
<keyword evidence="3" id="KW-0547">Nucleotide-binding</keyword>
<dbReference type="GO" id="GO:0006952">
    <property type="term" value="P:defense response"/>
    <property type="evidence" value="ECO:0007669"/>
    <property type="project" value="UniProtKB-KW"/>
</dbReference>
<dbReference type="InterPro" id="IPR041118">
    <property type="entry name" value="Rx_N"/>
</dbReference>
<accession>A0A2P6PH33</accession>
<dbReference type="InterPro" id="IPR038005">
    <property type="entry name" value="RX-like_CC"/>
</dbReference>
<dbReference type="InterPro" id="IPR032675">
    <property type="entry name" value="LRR_dom_sf"/>
</dbReference>
<evidence type="ECO:0000256" key="5">
    <source>
        <dbReference type="ARBA" id="ARBA00022840"/>
    </source>
</evidence>
<sequence length="1430" mass="162028">MGEAVLGAFLGVLLEKLAHGDVLNFFGHLKGVNRKTQEKWTTKLTEIEEVLNDAEQKQLMKPGVKMWLNDLRDLAYDLEDILDKFFTEMLQRHIRQQQGATTSKLWRPFSEAKFNYNMNLEIQEIDDRLQEICQRKDQFGLNNMGTSSAKEWKIPPSSCQPDGPVIGREKDKMKIFEFLSKEEPCATMNFHVVAIVGMPGVGKTTLAGHVFKDVAREKFDLKIWVSVSDDFDLIRVTKAILESATAKRVKEFKEFSRVQENLSKKLAGKKFLIVLDDVWNTCVYDLWSKLQSPFRVGAQGSKIIVTTRDSNVAKMMKATRIHNLEGISGDDCWKVFEQHAPLNLNNDMPAVSESLKKKIVAKCNGLPLAARTLGGLLCSKERDEWEEILNNKMWSLSDTSGILPVLKLSYHYIPSNLKRCFAYCSIFPSDYEFGEKQLVLLWMAEGLVQKQPQDNKQMEDIGSECFRELLSRSFFQKSSKNNSKYIMHDLVTDLARWAAGEICFRLEENSEEYMQFKCSPKARHSSYTLGMYDGVKIFDAYSHPKAIHLRTFLPLSLSSTTLNSYLAPKVTFGLLPKLHCLRVLSLAGYRITELPHSIGKLKHLRYLDLSHTRIMCLPESTSKLYNLQTLILEGCYKLKALPTNMRNLINLRHLNNSGVRLLGEMPPQLGQLTNLKTLPNFAVGKGSESGISEIGSLLHLQGTLRLSRLENVIGVEDARSANLNSKERLEALLLEWSYSSVSTEISSVVLDMLRPHSKLKELSISGYAGLKFSTWIGNPSFSHMVLVKLQDCNYCQFLPPFGQLPSLRKLHIQSMPAVESVGPEFYGEGDLPFRAIETLKFESMENWQEWSPFQQDLGIGVFACLKKLSIRQCPKLVGSLPENVDSLAKLVISGCEELVVSVGSYKQLHEANIRDCRRVVHTDPVHFDLLESLCFSNISELGVQTKDFITSLTKLKSLEVTGCEELTSSFKNEDRLLQNLISLGYLWIEDNSTLVEKLGKEVEELLQLQIPGCKLEYMRLVECRSLLKLPEGLHHLTYLQELHINRCSSLVSFPDKGLPPSLKVIKIDGCKSLLYFARYHIPSSLRRIEIWDCENLKSFIEKEGEVVIGSSHCLEFLEIRQCPSMMSLLCKGQLPMELKSLQVSECRQLELIADRFLENSCQLEELAIWECPNLKSLPEGMFHLTNLRSLMIAGCESLVSFPLNVSVSGSGSLSLPRRATSKLRNILILDCHKVEVVTMLREMHNNLNSLWDLTIDYCEGLPSFLEAQKEGFSPNLTSLTILKVRSCKALLESQGLHRLTSLRKLWIRGENDPDLLFFPPDAENEMLLPKTLIKLLIQGFPNLKKLSKGFQFLTSLKSLSIIECPKLASIPEEGLPLSLMHLKISGSPLLEEKCKAGSKGQYWPKISHIPSIDVHEQEELGCKREFIFSS</sequence>
<keyword evidence="10" id="KW-0378">Hydrolase</keyword>
<keyword evidence="2" id="KW-0677">Repeat</keyword>
<dbReference type="Pfam" id="PF25019">
    <property type="entry name" value="LRR_R13L1-DRL21"/>
    <property type="match status" value="1"/>
</dbReference>
<evidence type="ECO:0000259" key="8">
    <source>
        <dbReference type="Pfam" id="PF23559"/>
    </source>
</evidence>
<dbReference type="Gene3D" id="1.10.8.430">
    <property type="entry name" value="Helical domain of apoptotic protease-activating factors"/>
    <property type="match status" value="1"/>
</dbReference>
<dbReference type="GO" id="GO:0051707">
    <property type="term" value="P:response to other organism"/>
    <property type="evidence" value="ECO:0007669"/>
    <property type="project" value="UniProtKB-ARBA"/>
</dbReference>
<reference evidence="10 11" key="1">
    <citation type="journal article" date="2018" name="Nat. Genet.">
        <title>The Rosa genome provides new insights in the design of modern roses.</title>
        <authorList>
            <person name="Bendahmane M."/>
        </authorList>
    </citation>
    <scope>NUCLEOTIDE SEQUENCE [LARGE SCALE GENOMIC DNA]</scope>
    <source>
        <strain evidence="11">cv. Old Blush</strain>
    </source>
</reference>
<feature type="domain" description="Disease resistance protein winged helix" evidence="8">
    <location>
        <begin position="426"/>
        <end position="495"/>
    </location>
</feature>
<dbReference type="InterPro" id="IPR027417">
    <property type="entry name" value="P-loop_NTPase"/>
</dbReference>
<comment type="caution">
    <text evidence="10">The sequence shown here is derived from an EMBL/GenBank/DDBJ whole genome shotgun (WGS) entry which is preliminary data.</text>
</comment>
<proteinExistence type="predicted"/>
<dbReference type="EMBL" id="PDCK01000045">
    <property type="protein sequence ID" value="PRQ21241.1"/>
    <property type="molecule type" value="Genomic_DNA"/>
</dbReference>
<dbReference type="CDD" id="cd14798">
    <property type="entry name" value="RX-CC_like"/>
    <property type="match status" value="1"/>
</dbReference>
<evidence type="ECO:0000256" key="2">
    <source>
        <dbReference type="ARBA" id="ARBA00022737"/>
    </source>
</evidence>
<dbReference type="InterPro" id="IPR042197">
    <property type="entry name" value="Apaf_helical"/>
</dbReference>
<feature type="domain" description="R13L1/DRL21-like LRR repeat region" evidence="9">
    <location>
        <begin position="691"/>
        <end position="815"/>
    </location>
</feature>
<dbReference type="PRINTS" id="PR00364">
    <property type="entry name" value="DISEASERSIST"/>
</dbReference>
<dbReference type="FunFam" id="1.10.10.10:FF:000322">
    <property type="entry name" value="Probable disease resistance protein At1g63360"/>
    <property type="match status" value="1"/>
</dbReference>
<dbReference type="Pfam" id="PF23559">
    <property type="entry name" value="WHD_DRP"/>
    <property type="match status" value="1"/>
</dbReference>
<dbReference type="Gramene" id="PRQ21241">
    <property type="protein sequence ID" value="PRQ21241"/>
    <property type="gene ID" value="RchiOBHm_Chr7g0237021"/>
</dbReference>
<evidence type="ECO:0000259" key="9">
    <source>
        <dbReference type="Pfam" id="PF25019"/>
    </source>
</evidence>
<keyword evidence="11" id="KW-1185">Reference proteome</keyword>
<feature type="domain" description="NB-ARC" evidence="6">
    <location>
        <begin position="169"/>
        <end position="339"/>
    </location>
</feature>
<dbReference type="Pfam" id="PF18052">
    <property type="entry name" value="Rx_N"/>
    <property type="match status" value="1"/>
</dbReference>
<evidence type="ECO:0000313" key="11">
    <source>
        <dbReference type="Proteomes" id="UP000238479"/>
    </source>
</evidence>
<dbReference type="PANTHER" id="PTHR36766">
    <property type="entry name" value="PLANT BROAD-SPECTRUM MILDEW RESISTANCE PROTEIN RPW8"/>
    <property type="match status" value="1"/>
</dbReference>
<dbReference type="OMA" id="EFCIVNC"/>
<keyword evidence="5" id="KW-0067">ATP-binding</keyword>
<dbReference type="Pfam" id="PF00931">
    <property type="entry name" value="NB-ARC"/>
    <property type="match status" value="1"/>
</dbReference>
<protein>
    <submittedName>
        <fullName evidence="10">Putative P-loop containing nucleoside triphosphate hydrolase, leucine-rich repeat domain, L</fullName>
    </submittedName>
</protein>
<dbReference type="InterPro" id="IPR058922">
    <property type="entry name" value="WHD_DRP"/>
</dbReference>
<dbReference type="PANTHER" id="PTHR36766:SF51">
    <property type="entry name" value="DISEASE RESISTANCE RPP13-LIKE PROTEIN 1"/>
    <property type="match status" value="1"/>
</dbReference>
<dbReference type="SUPFAM" id="SSF52058">
    <property type="entry name" value="L domain-like"/>
    <property type="match status" value="3"/>
</dbReference>
<evidence type="ECO:0000256" key="4">
    <source>
        <dbReference type="ARBA" id="ARBA00022821"/>
    </source>
</evidence>
<organism evidence="10 11">
    <name type="scientific">Rosa chinensis</name>
    <name type="common">China rose</name>
    <dbReference type="NCBI Taxonomy" id="74649"/>
    <lineage>
        <taxon>Eukaryota</taxon>
        <taxon>Viridiplantae</taxon>
        <taxon>Streptophyta</taxon>
        <taxon>Embryophyta</taxon>
        <taxon>Tracheophyta</taxon>
        <taxon>Spermatophyta</taxon>
        <taxon>Magnoliopsida</taxon>
        <taxon>eudicotyledons</taxon>
        <taxon>Gunneridae</taxon>
        <taxon>Pentapetalae</taxon>
        <taxon>rosids</taxon>
        <taxon>fabids</taxon>
        <taxon>Rosales</taxon>
        <taxon>Rosaceae</taxon>
        <taxon>Rosoideae</taxon>
        <taxon>Rosoideae incertae sedis</taxon>
        <taxon>Rosa</taxon>
    </lineage>
</organism>
<dbReference type="InterPro" id="IPR036388">
    <property type="entry name" value="WH-like_DNA-bd_sf"/>
</dbReference>